<feature type="chain" id="PRO_5037265839" evidence="5">
    <location>
        <begin position="23"/>
        <end position="991"/>
    </location>
</feature>
<dbReference type="PANTHER" id="PTHR42732:SF1">
    <property type="entry name" value="BETA-MANNOSIDASE"/>
    <property type="match status" value="1"/>
</dbReference>
<name>A0A934R1Y3_9BACT</name>
<evidence type="ECO:0000256" key="2">
    <source>
        <dbReference type="ARBA" id="ARBA00022801"/>
    </source>
</evidence>
<keyword evidence="2" id="KW-0378">Hydrolase</keyword>
<dbReference type="Pfam" id="PF00754">
    <property type="entry name" value="F5_F8_type_C"/>
    <property type="match status" value="1"/>
</dbReference>
<feature type="region of interest" description="Disordered" evidence="4">
    <location>
        <begin position="512"/>
        <end position="531"/>
    </location>
</feature>
<dbReference type="Gene3D" id="2.60.120.260">
    <property type="entry name" value="Galactose-binding domain-like"/>
    <property type="match status" value="2"/>
</dbReference>
<dbReference type="InterPro" id="IPR040605">
    <property type="entry name" value="Glyco_hydro2_dom5"/>
</dbReference>
<dbReference type="EMBL" id="JAENIK010000004">
    <property type="protein sequence ID" value="MBK1814952.1"/>
    <property type="molecule type" value="Genomic_DNA"/>
</dbReference>
<dbReference type="AlphaFoldDB" id="A0A934R1Y3"/>
<dbReference type="Pfam" id="PF00703">
    <property type="entry name" value="Glyco_hydro_2"/>
    <property type="match status" value="1"/>
</dbReference>
<keyword evidence="8" id="KW-1185">Reference proteome</keyword>
<feature type="domain" description="F5/8 type C" evidence="6">
    <location>
        <begin position="822"/>
        <end position="916"/>
    </location>
</feature>
<evidence type="ECO:0000256" key="5">
    <source>
        <dbReference type="SAM" id="SignalP"/>
    </source>
</evidence>
<evidence type="ECO:0000313" key="7">
    <source>
        <dbReference type="EMBL" id="MBK1814952.1"/>
    </source>
</evidence>
<dbReference type="Pfam" id="PF22666">
    <property type="entry name" value="Glyco_hydro_2_N2"/>
    <property type="match status" value="1"/>
</dbReference>
<dbReference type="InterPro" id="IPR013783">
    <property type="entry name" value="Ig-like_fold"/>
</dbReference>
<organism evidence="7 8">
    <name type="scientific">Luteolibacter yonseiensis</name>
    <dbReference type="NCBI Taxonomy" id="1144680"/>
    <lineage>
        <taxon>Bacteria</taxon>
        <taxon>Pseudomonadati</taxon>
        <taxon>Verrucomicrobiota</taxon>
        <taxon>Verrucomicrobiia</taxon>
        <taxon>Verrucomicrobiales</taxon>
        <taxon>Verrucomicrobiaceae</taxon>
        <taxon>Luteolibacter</taxon>
    </lineage>
</organism>
<dbReference type="Gene3D" id="2.60.40.10">
    <property type="entry name" value="Immunoglobulins"/>
    <property type="match status" value="3"/>
</dbReference>
<dbReference type="InterPro" id="IPR000421">
    <property type="entry name" value="FA58C"/>
</dbReference>
<gene>
    <name evidence="7" type="ORF">JIN84_04955</name>
</gene>
<dbReference type="Pfam" id="PF02836">
    <property type="entry name" value="Glyco_hydro_2_C"/>
    <property type="match status" value="1"/>
</dbReference>
<comment type="caution">
    <text evidence="7">The sequence shown here is derived from an EMBL/GenBank/DDBJ whole genome shotgun (WGS) entry which is preliminary data.</text>
</comment>
<dbReference type="RefSeq" id="WP_200349900.1">
    <property type="nucleotide sequence ID" value="NZ_BAABHZ010000010.1"/>
</dbReference>
<sequence>MMIAINRLVASAMFASVTCLHAGDANPPRKKYNFNPGWLLKTADETGAEAVSFDDGSWKPVTLPHAWNEDSAFKLDNKKLPSGIAWYRKHFKLPPEAAGGKVFLEFEGIRQAGEFYLNGESIGLSENGVMAFGFDITDKLRPGENVLAARIDNSTRYVEKATGTSFQWNVNDFAANYGGIPKNVFLHVTGKLHQTLPLHSNLGTTGVYVHARDFDIKGRSAEITAETQVRNDHASPKKFSYEVTLTDADGRLVKTLQGGEHTLAAGETRTVSAGGRVSDLHFWSWGYGYLYDVVTTLKVDGGSVDAVTTRTGFRKLEFGKGLVKLNDRTIQMKGYAQRSTNEWPSVGQSVPPWLSDFSNALMVESNANLVRWMHVTPGKQDIESCDRVGLLQAMPAGDKERDAQDRQWTQRVELMRDAIIYNRNNPSVVMYEGGNESISEEHMADLKALRDQYDPHGGRASGSREMLDSKVAEYGGEMLYINKSARLPFWATEYFRDEALRKYWDDWSPPFHKNGDGPPAPKGESGAPYNRNQDTYAAATVERWYDYWRERPGTGLRSSAGGVNIVFSDTNTHGRGAENYRRSGEVDAMRLPKDAFFAHQVMWDGWVDVERPAAYLVGHWNYEAQVKKPVHVISSAEKVELFVNGKSKGFGEQSSRFLYTWREIPFEPGAVKAVGYDSNDRKTCETEKKTAGVPVSVRLTPRTAPGGLLADGADMALIDVEVVDARGNRCPTAFNPIRFDLSGPAEWRGGIAQGPDNFILSKELPVECGVNRVLVRSLPREGKIVLKAAADGLTPASIELVSKPLVVVDGLSEVIPGATLPASFKRGGTPDGDSVTPTRTPLPIAGATAGSSPEQAALSYDDNENTGWKNNGRPDTGWIQYDLQKASTVSEITLKMGGWRAKAYPLRITVDGALAYQGVTPKSLGYVTLQLKPTPGKTVRIELAGDIDEKDGFGMVEVTGKKLEDAKPAGKSGALQIIEAEIYGPLARSER</sequence>
<dbReference type="InterPro" id="IPR006102">
    <property type="entry name" value="Ig-like_GH2"/>
</dbReference>
<evidence type="ECO:0000313" key="8">
    <source>
        <dbReference type="Proteomes" id="UP000600139"/>
    </source>
</evidence>
<keyword evidence="3" id="KW-0326">Glycosidase</keyword>
<dbReference type="GO" id="GO:0004553">
    <property type="term" value="F:hydrolase activity, hydrolyzing O-glycosyl compounds"/>
    <property type="evidence" value="ECO:0007669"/>
    <property type="project" value="InterPro"/>
</dbReference>
<feature type="region of interest" description="Disordered" evidence="4">
    <location>
        <begin position="820"/>
        <end position="873"/>
    </location>
</feature>
<dbReference type="InterPro" id="IPR054593">
    <property type="entry name" value="Beta-mannosidase-like_N2"/>
</dbReference>
<dbReference type="InterPro" id="IPR017853">
    <property type="entry name" value="GH"/>
</dbReference>
<dbReference type="GO" id="GO:0005975">
    <property type="term" value="P:carbohydrate metabolic process"/>
    <property type="evidence" value="ECO:0007669"/>
    <property type="project" value="InterPro"/>
</dbReference>
<dbReference type="InterPro" id="IPR008979">
    <property type="entry name" value="Galactose-bd-like_sf"/>
</dbReference>
<dbReference type="PANTHER" id="PTHR42732">
    <property type="entry name" value="BETA-GALACTOSIDASE"/>
    <property type="match status" value="1"/>
</dbReference>
<dbReference type="Gene3D" id="3.20.20.80">
    <property type="entry name" value="Glycosidases"/>
    <property type="match status" value="1"/>
</dbReference>
<dbReference type="SUPFAM" id="SSF49785">
    <property type="entry name" value="Galactose-binding domain-like"/>
    <property type="match status" value="2"/>
</dbReference>
<dbReference type="Proteomes" id="UP000600139">
    <property type="component" value="Unassembled WGS sequence"/>
</dbReference>
<dbReference type="InterPro" id="IPR006103">
    <property type="entry name" value="Glyco_hydro_2_cat"/>
</dbReference>
<keyword evidence="5" id="KW-0732">Signal</keyword>
<dbReference type="InterPro" id="IPR036156">
    <property type="entry name" value="Beta-gal/glucu_dom_sf"/>
</dbReference>
<proteinExistence type="inferred from homology"/>
<dbReference type="InterPro" id="IPR051913">
    <property type="entry name" value="GH2_Domain-Containing"/>
</dbReference>
<evidence type="ECO:0000256" key="4">
    <source>
        <dbReference type="SAM" id="MobiDB-lite"/>
    </source>
</evidence>
<dbReference type="SUPFAM" id="SSF51445">
    <property type="entry name" value="(Trans)glycosidases"/>
    <property type="match status" value="1"/>
</dbReference>
<dbReference type="PROSITE" id="PS50022">
    <property type="entry name" value="FA58C_3"/>
    <property type="match status" value="1"/>
</dbReference>
<dbReference type="InterPro" id="IPR032311">
    <property type="entry name" value="DUF4982"/>
</dbReference>
<comment type="similarity">
    <text evidence="1">Belongs to the glycosyl hydrolase 2 family.</text>
</comment>
<accession>A0A934R1Y3</accession>
<feature type="signal peptide" evidence="5">
    <location>
        <begin position="1"/>
        <end position="22"/>
    </location>
</feature>
<dbReference type="Pfam" id="PF16355">
    <property type="entry name" value="DUF4982"/>
    <property type="match status" value="1"/>
</dbReference>
<evidence type="ECO:0000256" key="1">
    <source>
        <dbReference type="ARBA" id="ARBA00007401"/>
    </source>
</evidence>
<dbReference type="SUPFAM" id="SSF49303">
    <property type="entry name" value="beta-Galactosidase/glucuronidase domain"/>
    <property type="match status" value="1"/>
</dbReference>
<evidence type="ECO:0000259" key="6">
    <source>
        <dbReference type="PROSITE" id="PS50022"/>
    </source>
</evidence>
<reference evidence="7" key="1">
    <citation type="submission" date="2021-01" db="EMBL/GenBank/DDBJ databases">
        <title>Modified the classification status of verrucomicrobia.</title>
        <authorList>
            <person name="Feng X."/>
        </authorList>
    </citation>
    <scope>NUCLEOTIDE SEQUENCE</scope>
    <source>
        <strain evidence="7">JCM 18052</strain>
    </source>
</reference>
<protein>
    <submittedName>
        <fullName evidence="7">DUF4982 domain-containing protein</fullName>
    </submittedName>
</protein>
<evidence type="ECO:0000256" key="3">
    <source>
        <dbReference type="ARBA" id="ARBA00023295"/>
    </source>
</evidence>
<dbReference type="Pfam" id="PF18565">
    <property type="entry name" value="Glyco_hydro2_C5"/>
    <property type="match status" value="1"/>
</dbReference>